<evidence type="ECO:0000256" key="1">
    <source>
        <dbReference type="SAM" id="SignalP"/>
    </source>
</evidence>
<protein>
    <recommendedName>
        <fullName evidence="4">Invasion protein IalB, involved in pathogenesis</fullName>
    </recommendedName>
</protein>
<dbReference type="Proteomes" id="UP001458946">
    <property type="component" value="Unassembled WGS sequence"/>
</dbReference>
<keyword evidence="1" id="KW-0732">Signal</keyword>
<feature type="chain" id="PRO_5046734949" description="Invasion protein IalB, involved in pathogenesis" evidence="1">
    <location>
        <begin position="24"/>
        <end position="189"/>
    </location>
</feature>
<sequence>MSKQFLMLAAVVLLMTGSVSAQAPEKGDYSSCDIHVVKSTICGWWHKDGAGGNTSHLTVREENDTGGLTYLSLECMGDGGMLVYVQAKHPLLSQDDFDIEVLPKVTYRVDNGSLKNMEVYPAHEADADGQPVADLNALQLSGQTLQQMANAKKRFQVVIDRNGMSKLTYSFPVYGLEMAIKAVNYCKRM</sequence>
<name>A0ABP9VGB4_9DEIO</name>
<gene>
    <name evidence="2" type="ORF">Dxin01_03394</name>
</gene>
<feature type="signal peptide" evidence="1">
    <location>
        <begin position="1"/>
        <end position="23"/>
    </location>
</feature>
<reference evidence="2 3" key="1">
    <citation type="submission" date="2024-02" db="EMBL/GenBank/DDBJ databases">
        <title>Deinococcus xinjiangensis NBRC 107630.</title>
        <authorList>
            <person name="Ichikawa N."/>
            <person name="Katano-Makiyama Y."/>
            <person name="Hidaka K."/>
        </authorList>
    </citation>
    <scope>NUCLEOTIDE SEQUENCE [LARGE SCALE GENOMIC DNA]</scope>
    <source>
        <strain evidence="2 3">NBRC 107630</strain>
    </source>
</reference>
<evidence type="ECO:0008006" key="4">
    <source>
        <dbReference type="Google" id="ProtNLM"/>
    </source>
</evidence>
<proteinExistence type="predicted"/>
<evidence type="ECO:0000313" key="3">
    <source>
        <dbReference type="Proteomes" id="UP001458946"/>
    </source>
</evidence>
<accession>A0ABP9VGB4</accession>
<organism evidence="2 3">
    <name type="scientific">Deinococcus xinjiangensis</name>
    <dbReference type="NCBI Taxonomy" id="457454"/>
    <lineage>
        <taxon>Bacteria</taxon>
        <taxon>Thermotogati</taxon>
        <taxon>Deinococcota</taxon>
        <taxon>Deinococci</taxon>
        <taxon>Deinococcales</taxon>
        <taxon>Deinococcaceae</taxon>
        <taxon>Deinococcus</taxon>
    </lineage>
</organism>
<keyword evidence="3" id="KW-1185">Reference proteome</keyword>
<dbReference type="RefSeq" id="WP_353543606.1">
    <property type="nucleotide sequence ID" value="NZ_BAABRN010000058.1"/>
</dbReference>
<comment type="caution">
    <text evidence="2">The sequence shown here is derived from an EMBL/GenBank/DDBJ whole genome shotgun (WGS) entry which is preliminary data.</text>
</comment>
<dbReference type="EMBL" id="BAABRN010000058">
    <property type="protein sequence ID" value="GAA5503635.1"/>
    <property type="molecule type" value="Genomic_DNA"/>
</dbReference>
<evidence type="ECO:0000313" key="2">
    <source>
        <dbReference type="EMBL" id="GAA5503635.1"/>
    </source>
</evidence>